<dbReference type="Pfam" id="PF00582">
    <property type="entry name" value="Usp"/>
    <property type="match status" value="2"/>
</dbReference>
<evidence type="ECO:0000313" key="5">
    <source>
        <dbReference type="EMBL" id="TQM69570.1"/>
    </source>
</evidence>
<dbReference type="PRINTS" id="PR01438">
    <property type="entry name" value="UNVRSLSTRESS"/>
</dbReference>
<evidence type="ECO:0000259" key="4">
    <source>
        <dbReference type="Pfam" id="PF00582"/>
    </source>
</evidence>
<dbReference type="SUPFAM" id="SSF52402">
    <property type="entry name" value="Adenine nucleotide alpha hydrolases-like"/>
    <property type="match status" value="2"/>
</dbReference>
<organism evidence="5 6">
    <name type="scientific">Actinomadura hallensis</name>
    <dbReference type="NCBI Taxonomy" id="337895"/>
    <lineage>
        <taxon>Bacteria</taxon>
        <taxon>Bacillati</taxon>
        <taxon>Actinomycetota</taxon>
        <taxon>Actinomycetes</taxon>
        <taxon>Streptosporangiales</taxon>
        <taxon>Thermomonosporaceae</taxon>
        <taxon>Actinomadura</taxon>
    </lineage>
</organism>
<feature type="domain" description="UspA" evidence="4">
    <location>
        <begin position="150"/>
        <end position="282"/>
    </location>
</feature>
<comment type="caution">
    <text evidence="5">The sequence shown here is derived from an EMBL/GenBank/DDBJ whole genome shotgun (WGS) entry which is preliminary data.</text>
</comment>
<feature type="domain" description="UspA" evidence="4">
    <location>
        <begin position="1"/>
        <end position="135"/>
    </location>
</feature>
<keyword evidence="2" id="KW-0547">Nucleotide-binding</keyword>
<dbReference type="InterPro" id="IPR014729">
    <property type="entry name" value="Rossmann-like_a/b/a_fold"/>
</dbReference>
<keyword evidence="3" id="KW-0067">ATP-binding</keyword>
<name>A0A543IGC7_9ACTN</name>
<dbReference type="Gene3D" id="3.40.50.620">
    <property type="entry name" value="HUPs"/>
    <property type="match status" value="2"/>
</dbReference>
<dbReference type="GO" id="GO:0005524">
    <property type="term" value="F:ATP binding"/>
    <property type="evidence" value="ECO:0007669"/>
    <property type="project" value="UniProtKB-KW"/>
</dbReference>
<dbReference type="OrthoDB" id="9816117at2"/>
<evidence type="ECO:0000256" key="3">
    <source>
        <dbReference type="ARBA" id="ARBA00022840"/>
    </source>
</evidence>
<accession>A0A543IGC7</accession>
<keyword evidence="6" id="KW-1185">Reference proteome</keyword>
<dbReference type="PANTHER" id="PTHR46268:SF27">
    <property type="entry name" value="UNIVERSAL STRESS PROTEIN RV2623"/>
    <property type="match status" value="1"/>
</dbReference>
<protein>
    <submittedName>
        <fullName evidence="5">Nucleotide-binding universal stress UspA family protein</fullName>
    </submittedName>
</protein>
<dbReference type="AlphaFoldDB" id="A0A543IGC7"/>
<dbReference type="InterPro" id="IPR006015">
    <property type="entry name" value="Universal_stress_UspA"/>
</dbReference>
<evidence type="ECO:0000256" key="1">
    <source>
        <dbReference type="ARBA" id="ARBA00008791"/>
    </source>
</evidence>
<sequence length="285" mass="30782">MSEPIVVGTDGSGESERAVEWAAAEAELRGRPLHIVHAVPKPPLFASAEKTERLRRAGKAVVEKAGEHLRERWPEVETSTAVVADSAADALRREASGAFELVLGKRGRGGFARMLLGSTSLQMASRCSVPVVIVRGDVQDRGEVQHRGEVVAGIDLGRETDAVLGYAFDAARLRGARLRVVHAWQLPTTLVDAGYTVEDEDARPELRVRLSEACARLRSEHPEVECVEDVVLEHPVKALTSRSRGASLLVVGAPERRWNAPRLGSTSHGVAHHAQAPVAVVPVKR</sequence>
<reference evidence="5 6" key="1">
    <citation type="submission" date="2019-06" db="EMBL/GenBank/DDBJ databases">
        <title>Sequencing the genomes of 1000 actinobacteria strains.</title>
        <authorList>
            <person name="Klenk H.-P."/>
        </authorList>
    </citation>
    <scope>NUCLEOTIDE SEQUENCE [LARGE SCALE GENOMIC DNA]</scope>
    <source>
        <strain evidence="5 6">DSM 45043</strain>
    </source>
</reference>
<evidence type="ECO:0000256" key="2">
    <source>
        <dbReference type="ARBA" id="ARBA00022741"/>
    </source>
</evidence>
<proteinExistence type="inferred from homology"/>
<gene>
    <name evidence="5" type="ORF">FHX41_3268</name>
</gene>
<dbReference type="Proteomes" id="UP000316706">
    <property type="component" value="Unassembled WGS sequence"/>
</dbReference>
<evidence type="ECO:0000313" key="6">
    <source>
        <dbReference type="Proteomes" id="UP000316706"/>
    </source>
</evidence>
<dbReference type="PANTHER" id="PTHR46268">
    <property type="entry name" value="STRESS RESPONSE PROTEIN NHAX"/>
    <property type="match status" value="1"/>
</dbReference>
<dbReference type="RefSeq" id="WP_141969808.1">
    <property type="nucleotide sequence ID" value="NZ_VFPO01000001.1"/>
</dbReference>
<dbReference type="EMBL" id="VFPO01000001">
    <property type="protein sequence ID" value="TQM69570.1"/>
    <property type="molecule type" value="Genomic_DNA"/>
</dbReference>
<comment type="similarity">
    <text evidence="1">Belongs to the universal stress protein A family.</text>
</comment>
<dbReference type="InterPro" id="IPR006016">
    <property type="entry name" value="UspA"/>
</dbReference>